<name>A0ABS4GPV3_9BACL</name>
<sequence>MKLGDCTQLIQGVSVNRFETCDLNEDSLSVRLLTLKEFNETLGLSYRMSQERSTEVVIRKDKLTADLLTDTTSLIWHTLTQKVAYLPAIHSGLLISNNFIKVQFTDPVDLWFLEWYLNEHPTIQKQIASFSEGSVISSLKLSHLKDIGLVLPSLEKQQFLGKIAQLKKRKIMLMKEKMELQQQYLDQSLIHTIELLNTRRNKHDNK</sequence>
<dbReference type="InterPro" id="IPR044946">
    <property type="entry name" value="Restrct_endonuc_typeI_TRD_sf"/>
</dbReference>
<keyword evidence="4" id="KW-1185">Reference proteome</keyword>
<protein>
    <submittedName>
        <fullName evidence="3">Restriction endonuclease S subunit</fullName>
    </submittedName>
</protein>
<dbReference type="RefSeq" id="WP_209810357.1">
    <property type="nucleotide sequence ID" value="NZ_JAGGKT010000006.1"/>
</dbReference>
<dbReference type="Gene3D" id="3.90.220.20">
    <property type="entry name" value="DNA methylase specificity domains"/>
    <property type="match status" value="1"/>
</dbReference>
<comment type="caution">
    <text evidence="3">The sequence shown here is derived from an EMBL/GenBank/DDBJ whole genome shotgun (WGS) entry which is preliminary data.</text>
</comment>
<dbReference type="GO" id="GO:0004519">
    <property type="term" value="F:endonuclease activity"/>
    <property type="evidence" value="ECO:0007669"/>
    <property type="project" value="UniProtKB-KW"/>
</dbReference>
<evidence type="ECO:0000256" key="2">
    <source>
        <dbReference type="ARBA" id="ARBA00023125"/>
    </source>
</evidence>
<keyword evidence="3" id="KW-0378">Hydrolase</keyword>
<proteinExistence type="predicted"/>
<dbReference type="SUPFAM" id="SSF116734">
    <property type="entry name" value="DNA methylase specificity domain"/>
    <property type="match status" value="1"/>
</dbReference>
<keyword evidence="1" id="KW-0680">Restriction system</keyword>
<accession>A0ABS4GPV3</accession>
<keyword evidence="3" id="KW-0255">Endonuclease</keyword>
<evidence type="ECO:0000256" key="1">
    <source>
        <dbReference type="ARBA" id="ARBA00022747"/>
    </source>
</evidence>
<organism evidence="3 4">
    <name type="scientific">Ammoniphilus resinae</name>
    <dbReference type="NCBI Taxonomy" id="861532"/>
    <lineage>
        <taxon>Bacteria</taxon>
        <taxon>Bacillati</taxon>
        <taxon>Bacillota</taxon>
        <taxon>Bacilli</taxon>
        <taxon>Bacillales</taxon>
        <taxon>Paenibacillaceae</taxon>
        <taxon>Aneurinibacillus group</taxon>
        <taxon>Ammoniphilus</taxon>
    </lineage>
</organism>
<dbReference type="EMBL" id="JAGGKT010000006">
    <property type="protein sequence ID" value="MBP1932298.1"/>
    <property type="molecule type" value="Genomic_DNA"/>
</dbReference>
<reference evidence="3 4" key="1">
    <citation type="submission" date="2021-03" db="EMBL/GenBank/DDBJ databases">
        <title>Genomic Encyclopedia of Type Strains, Phase IV (KMG-IV): sequencing the most valuable type-strain genomes for metagenomic binning, comparative biology and taxonomic classification.</title>
        <authorList>
            <person name="Goeker M."/>
        </authorList>
    </citation>
    <scope>NUCLEOTIDE SEQUENCE [LARGE SCALE GENOMIC DNA]</scope>
    <source>
        <strain evidence="3 4">DSM 24738</strain>
    </source>
</reference>
<evidence type="ECO:0000313" key="3">
    <source>
        <dbReference type="EMBL" id="MBP1932298.1"/>
    </source>
</evidence>
<keyword evidence="2" id="KW-0238">DNA-binding</keyword>
<evidence type="ECO:0000313" key="4">
    <source>
        <dbReference type="Proteomes" id="UP001519343"/>
    </source>
</evidence>
<gene>
    <name evidence="3" type="ORF">J2Z37_002299</name>
</gene>
<dbReference type="Proteomes" id="UP001519343">
    <property type="component" value="Unassembled WGS sequence"/>
</dbReference>
<keyword evidence="3" id="KW-0540">Nuclease</keyword>